<dbReference type="GO" id="GO:0004252">
    <property type="term" value="F:serine-type endopeptidase activity"/>
    <property type="evidence" value="ECO:0007669"/>
    <property type="project" value="TreeGrafter"/>
</dbReference>
<dbReference type="InterPro" id="IPR029058">
    <property type="entry name" value="AB_hydrolase_fold"/>
</dbReference>
<dbReference type="InterPro" id="IPR001375">
    <property type="entry name" value="Peptidase_S9_cat"/>
</dbReference>
<evidence type="ECO:0000256" key="1">
    <source>
        <dbReference type="ARBA" id="ARBA00010040"/>
    </source>
</evidence>
<keyword evidence="9" id="KW-1185">Reference proteome</keyword>
<dbReference type="PANTHER" id="PTHR42776:SF13">
    <property type="entry name" value="DIPEPTIDYL-PEPTIDASE 5"/>
    <property type="match status" value="1"/>
</dbReference>
<dbReference type="Proteomes" id="UP000186309">
    <property type="component" value="Chromosome"/>
</dbReference>
<keyword evidence="3" id="KW-0732">Signal</keyword>
<keyword evidence="8" id="KW-0031">Aminopeptidase</keyword>
<dbReference type="FunFam" id="3.40.50.1820:FF:000028">
    <property type="entry name" value="S9 family peptidase"/>
    <property type="match status" value="1"/>
</dbReference>
<keyword evidence="2" id="KW-0645">Protease</keyword>
<dbReference type="EC" id="3.4.14.-" evidence="8"/>
<dbReference type="Pfam" id="PF26549">
    <property type="entry name" value="Tricorn_N"/>
    <property type="match status" value="1"/>
</dbReference>
<organism evidence="8 9">
    <name type="scientific">Paludisphaera borealis</name>
    <dbReference type="NCBI Taxonomy" id="1387353"/>
    <lineage>
        <taxon>Bacteria</taxon>
        <taxon>Pseudomonadati</taxon>
        <taxon>Planctomycetota</taxon>
        <taxon>Planctomycetia</taxon>
        <taxon>Isosphaerales</taxon>
        <taxon>Isosphaeraceae</taxon>
        <taxon>Paludisphaera</taxon>
    </lineage>
</organism>
<accession>A0A1U7CYA2</accession>
<keyword evidence="5" id="KW-0720">Serine protease</keyword>
<comment type="similarity">
    <text evidence="1">Belongs to the peptidase S9C family.</text>
</comment>
<evidence type="ECO:0000256" key="5">
    <source>
        <dbReference type="ARBA" id="ARBA00022825"/>
    </source>
</evidence>
<dbReference type="AlphaFoldDB" id="A0A1U7CYA2"/>
<dbReference type="KEGG" id="pbor:BSF38_05502"/>
<proteinExistence type="inferred from homology"/>
<dbReference type="Pfam" id="PF00326">
    <property type="entry name" value="Peptidase_S9"/>
    <property type="match status" value="1"/>
</dbReference>
<feature type="region of interest" description="Disordered" evidence="6">
    <location>
        <begin position="252"/>
        <end position="274"/>
    </location>
</feature>
<dbReference type="InterPro" id="IPR011659">
    <property type="entry name" value="WD40"/>
</dbReference>
<evidence type="ECO:0000256" key="4">
    <source>
        <dbReference type="ARBA" id="ARBA00022801"/>
    </source>
</evidence>
<evidence type="ECO:0000256" key="2">
    <source>
        <dbReference type="ARBA" id="ARBA00022670"/>
    </source>
</evidence>
<evidence type="ECO:0000256" key="3">
    <source>
        <dbReference type="ARBA" id="ARBA00022729"/>
    </source>
</evidence>
<gene>
    <name evidence="8" type="primary">dapb3_2</name>
    <name evidence="8" type="ORF">BSF38_05502</name>
</gene>
<dbReference type="PANTHER" id="PTHR42776">
    <property type="entry name" value="SERINE PEPTIDASE S9 FAMILY MEMBER"/>
    <property type="match status" value="1"/>
</dbReference>
<dbReference type="Pfam" id="PF07676">
    <property type="entry name" value="PD40"/>
    <property type="match status" value="1"/>
</dbReference>
<dbReference type="STRING" id="1387353.BSF38_05502"/>
<evidence type="ECO:0000313" key="8">
    <source>
        <dbReference type="EMBL" id="APW63915.1"/>
    </source>
</evidence>
<dbReference type="Gene3D" id="2.120.10.30">
    <property type="entry name" value="TolB, C-terminal domain"/>
    <property type="match status" value="2"/>
</dbReference>
<dbReference type="GO" id="GO:0004177">
    <property type="term" value="F:aminopeptidase activity"/>
    <property type="evidence" value="ECO:0007669"/>
    <property type="project" value="UniProtKB-KW"/>
</dbReference>
<name>A0A1U7CYA2_9BACT</name>
<keyword evidence="4 8" id="KW-0378">Hydrolase</keyword>
<dbReference type="InterPro" id="IPR011042">
    <property type="entry name" value="6-blade_b-propeller_TolB-like"/>
</dbReference>
<evidence type="ECO:0000259" key="7">
    <source>
        <dbReference type="Pfam" id="PF00326"/>
    </source>
</evidence>
<sequence length="668" mass="73098">MVSIAASASLEAADRPMTVDDLLSVKAVGDPQLAPDGRSIVYVVSELDRSTDKTNSSLWLVSSDGGEPKRLTTATGVNNHPRWSPDGKSVAFVSSRSGSSQVWLLPIDGGEARQVTKLPIDVNGPIWSPKGDKIAFAAEVYPGKTPEETAAKDKEKEAEKSKVRTYDHLMIRHWNAWNEGKKSHLFVADVATGQAVDLTPKLEVNTPPAPFGGSGDYAWAHDGASLAFVAEPLKDAAWSTNTDIWTVPATGGEAKNLTESNPAADGQPSYSPDGKHLAYVSQSKPGFESDLWGLRVRNLETGETIDVSSHLDRPVQEFAWKTADTLAAVIDDHGTEPIVTLRVPKSAEAPERLATGGVNTSISMGPGGKSIAFLHHAADRPAEVHVLKEGSPKPTVLTSHNAPLLAQVSLSPLESFTFDGADGDKVQGWLLKPPGFDPQKKYPVLFLIHGGPQGAWHDEWHGRWNYSLFAAPGYAVVAINPRGSTGFGQKFTDQISLDWTGKVYDDLMKGLDHALEAYPFLDKTKIAAAGGSYGGFMVNWICGHTDRFKALVSHAGVFDLVSMYGTTEELWFPDWEYGGPPWEKFEHYRERSPSFFAGQFKTPTLVIHGALDFRVPDAQGLGMFTSLQRRGVPSRYVWFPDEGHWIAKPPNRIVWWREIHDWLAKYLK</sequence>
<dbReference type="SUPFAM" id="SSF53474">
    <property type="entry name" value="alpha/beta-Hydrolases"/>
    <property type="match status" value="1"/>
</dbReference>
<evidence type="ECO:0000256" key="6">
    <source>
        <dbReference type="SAM" id="MobiDB-lite"/>
    </source>
</evidence>
<reference evidence="9" key="1">
    <citation type="submission" date="2016-12" db="EMBL/GenBank/DDBJ databases">
        <title>Comparative genomics of four Isosphaeraceae planctomycetes: a common pool of plasmids and glycoside hydrolase genes.</title>
        <authorList>
            <person name="Ivanova A."/>
        </authorList>
    </citation>
    <scope>NUCLEOTIDE SEQUENCE [LARGE SCALE GENOMIC DNA]</scope>
    <source>
        <strain evidence="9">PX4</strain>
    </source>
</reference>
<protein>
    <submittedName>
        <fullName evidence="8">Dipeptidyl aminopeptidase BIII</fullName>
        <ecNumber evidence="8">3.4.14.-</ecNumber>
    </submittedName>
</protein>
<evidence type="ECO:0000313" key="9">
    <source>
        <dbReference type="Proteomes" id="UP000186309"/>
    </source>
</evidence>
<dbReference type="SUPFAM" id="SSF82171">
    <property type="entry name" value="DPP6 N-terminal domain-like"/>
    <property type="match status" value="1"/>
</dbReference>
<feature type="domain" description="Peptidase S9 prolyl oligopeptidase catalytic" evidence="7">
    <location>
        <begin position="460"/>
        <end position="668"/>
    </location>
</feature>
<dbReference type="Gene3D" id="3.40.50.1820">
    <property type="entry name" value="alpha/beta hydrolase"/>
    <property type="match status" value="1"/>
</dbReference>
<dbReference type="EMBL" id="CP019082">
    <property type="protein sequence ID" value="APW63915.1"/>
    <property type="molecule type" value="Genomic_DNA"/>
</dbReference>
<dbReference type="GO" id="GO:0006508">
    <property type="term" value="P:proteolysis"/>
    <property type="evidence" value="ECO:0007669"/>
    <property type="project" value="UniProtKB-KW"/>
</dbReference>